<feature type="region of interest" description="Disordered" evidence="1">
    <location>
        <begin position="26"/>
        <end position="46"/>
    </location>
</feature>
<protein>
    <submittedName>
        <fullName evidence="2">Uncharacterized protein</fullName>
    </submittedName>
</protein>
<gene>
    <name evidence="2" type="ORF">PJF56_14080</name>
</gene>
<evidence type="ECO:0000256" key="1">
    <source>
        <dbReference type="SAM" id="MobiDB-lite"/>
    </source>
</evidence>
<keyword evidence="3" id="KW-1185">Reference proteome</keyword>
<dbReference type="EMBL" id="JAQPOK010000100">
    <property type="protein sequence ID" value="MDJ1179993.1"/>
    <property type="molecule type" value="Genomic_DNA"/>
</dbReference>
<organism evidence="2 3">
    <name type="scientific">Roseofilum halophilum BLCC-M91</name>
    <dbReference type="NCBI Taxonomy" id="3022259"/>
    <lineage>
        <taxon>Bacteria</taxon>
        <taxon>Bacillati</taxon>
        <taxon>Cyanobacteriota</taxon>
        <taxon>Cyanophyceae</taxon>
        <taxon>Desertifilales</taxon>
        <taxon>Desertifilaceae</taxon>
        <taxon>Roseofilum</taxon>
        <taxon>Roseofilum halophilum</taxon>
    </lineage>
</organism>
<evidence type="ECO:0000313" key="3">
    <source>
        <dbReference type="Proteomes" id="UP001231370"/>
    </source>
</evidence>
<dbReference type="RefSeq" id="WP_283763296.1">
    <property type="nucleotide sequence ID" value="NZ_JAQPOK010000100.1"/>
</dbReference>
<reference evidence="2 3" key="1">
    <citation type="submission" date="2023-01" db="EMBL/GenBank/DDBJ databases">
        <title>Novel diversity within Roseofilum (Cyanobacteria; Desertifilaceae) from marine benthic mats with descriptions of four novel species.</title>
        <authorList>
            <person name="Wang Y."/>
            <person name="Berthold D.E."/>
            <person name="Hu J."/>
            <person name="Lefler F.W."/>
            <person name="Laughinghouse H.D. IV."/>
        </authorList>
    </citation>
    <scope>NUCLEOTIDE SEQUENCE [LARGE SCALE GENOMIC DNA]</scope>
    <source>
        <strain evidence="2 3">BLCC-M91</strain>
    </source>
</reference>
<dbReference type="Proteomes" id="UP001231370">
    <property type="component" value="Unassembled WGS sequence"/>
</dbReference>
<proteinExistence type="predicted"/>
<comment type="caution">
    <text evidence="2">The sequence shown here is derived from an EMBL/GenBank/DDBJ whole genome shotgun (WGS) entry which is preliminary data.</text>
</comment>
<evidence type="ECO:0000313" key="2">
    <source>
        <dbReference type="EMBL" id="MDJ1179993.1"/>
    </source>
</evidence>
<feature type="compositionally biased region" description="Polar residues" evidence="1">
    <location>
        <begin position="30"/>
        <end position="46"/>
    </location>
</feature>
<accession>A0ABT7BNX7</accession>
<sequence>MAKCNGGDDDHLEEILGQLVKMASQPEKWTIQSTHPINQRNNQRKP</sequence>
<name>A0ABT7BNX7_9CYAN</name>